<sequence>MTMMSKRWSSFALSLMLVGFSASTQAAEAGCFAPGTELPSVYSLVEGSQETITMPGQITRISIGEPTTADVALIDSKTVLLQGRKVGSTSLFVWTKCQAEPLRTQVAVLSPPSVAQTLAPQTPEELEALPSQVQVDIRFVELSRSRLRELGVELNRLTSNFGVTTAAALNNPFSLFLQKSNGKLSGAIDMLEQSGYAYTLSQPSLTAMSGQSATFLAGGEVPIPVPSGTDGTVTIEYKEFGVRLSVTPTVLSRSQVSLKVAPEVSELDFANAVTVNGSSVPALRVRRTDTTVSLGDGESFVISGLVSRTMRDNVSKFPGLGDIPVLGAFFRSTSFNSEDSELLMIVTPHLVSPIAAGAATPKLPGDAWRRYEPETLPLFFDRARSPYGDTPIGFSR</sequence>
<feature type="signal peptide" evidence="2">
    <location>
        <begin position="1"/>
        <end position="26"/>
    </location>
</feature>
<dbReference type="InterPro" id="IPR004846">
    <property type="entry name" value="T2SS/T3SS_dom"/>
</dbReference>
<dbReference type="PANTHER" id="PTHR30332:SF17">
    <property type="entry name" value="TYPE IV PILIATION SYSTEM PROTEIN DR_0774-RELATED"/>
    <property type="match status" value="1"/>
</dbReference>
<keyword evidence="6" id="KW-1185">Reference proteome</keyword>
<feature type="domain" description="Type II/III secretion system secretin-like" evidence="3">
    <location>
        <begin position="191"/>
        <end position="351"/>
    </location>
</feature>
<keyword evidence="2" id="KW-0732">Signal</keyword>
<name>A0ABW3HHS8_9GAMM</name>
<organism evidence="5 6">
    <name type="scientific">Paraperlucidibaca wandonensis</name>
    <dbReference type="NCBI Taxonomy" id="1268273"/>
    <lineage>
        <taxon>Bacteria</taxon>
        <taxon>Pseudomonadati</taxon>
        <taxon>Pseudomonadota</taxon>
        <taxon>Gammaproteobacteria</taxon>
        <taxon>Moraxellales</taxon>
        <taxon>Moraxellaceae</taxon>
        <taxon>Paraperlucidibaca</taxon>
    </lineage>
</organism>
<dbReference type="Pfam" id="PF00263">
    <property type="entry name" value="Secretin"/>
    <property type="match status" value="1"/>
</dbReference>
<dbReference type="PRINTS" id="PR00811">
    <property type="entry name" value="BCTERIALGSPD"/>
</dbReference>
<accession>A0ABW3HHS8</accession>
<reference evidence="6" key="1">
    <citation type="journal article" date="2019" name="Int. J. Syst. Evol. Microbiol.">
        <title>The Global Catalogue of Microorganisms (GCM) 10K type strain sequencing project: providing services to taxonomists for standard genome sequencing and annotation.</title>
        <authorList>
            <consortium name="The Broad Institute Genomics Platform"/>
            <consortium name="The Broad Institute Genome Sequencing Center for Infectious Disease"/>
            <person name="Wu L."/>
            <person name="Ma J."/>
        </authorList>
    </citation>
    <scope>NUCLEOTIDE SEQUENCE [LARGE SCALE GENOMIC DNA]</scope>
    <source>
        <strain evidence="6">CCUG 63419</strain>
    </source>
</reference>
<dbReference type="Pfam" id="PF13629">
    <property type="entry name" value="T2SS-T3SS_pil_N"/>
    <property type="match status" value="1"/>
</dbReference>
<dbReference type="RefSeq" id="WP_379068651.1">
    <property type="nucleotide sequence ID" value="NZ_JBHTIT010000001.1"/>
</dbReference>
<evidence type="ECO:0000259" key="3">
    <source>
        <dbReference type="Pfam" id="PF00263"/>
    </source>
</evidence>
<dbReference type="Proteomes" id="UP001597044">
    <property type="component" value="Unassembled WGS sequence"/>
</dbReference>
<comment type="caution">
    <text evidence="5">The sequence shown here is derived from an EMBL/GenBank/DDBJ whole genome shotgun (WGS) entry which is preliminary data.</text>
</comment>
<comment type="similarity">
    <text evidence="1">Belongs to the bacterial secretin family.</text>
</comment>
<dbReference type="InterPro" id="IPR032789">
    <property type="entry name" value="T2SS-T3SS_pil_N"/>
</dbReference>
<protein>
    <submittedName>
        <fullName evidence="5">Type II and III secretion system protein family protein</fullName>
    </submittedName>
</protein>
<evidence type="ECO:0000313" key="6">
    <source>
        <dbReference type="Proteomes" id="UP001597044"/>
    </source>
</evidence>
<feature type="domain" description="Pilus formation protein N-terminal" evidence="4">
    <location>
        <begin position="41"/>
        <end position="108"/>
    </location>
</feature>
<evidence type="ECO:0000313" key="5">
    <source>
        <dbReference type="EMBL" id="MFD0949224.1"/>
    </source>
</evidence>
<gene>
    <name evidence="5" type="ORF">ACFQ0F_02275</name>
</gene>
<dbReference type="EMBL" id="JBHTIT010000001">
    <property type="protein sequence ID" value="MFD0949224.1"/>
    <property type="molecule type" value="Genomic_DNA"/>
</dbReference>
<dbReference type="InterPro" id="IPR050810">
    <property type="entry name" value="Bact_Secretion_Sys_Channel"/>
</dbReference>
<proteinExistence type="inferred from homology"/>
<dbReference type="PANTHER" id="PTHR30332">
    <property type="entry name" value="PROBABLE GENERAL SECRETION PATHWAY PROTEIN D"/>
    <property type="match status" value="1"/>
</dbReference>
<evidence type="ECO:0000259" key="4">
    <source>
        <dbReference type="Pfam" id="PF13629"/>
    </source>
</evidence>
<dbReference type="InterPro" id="IPR001775">
    <property type="entry name" value="GspD/PilQ"/>
</dbReference>
<evidence type="ECO:0000256" key="2">
    <source>
        <dbReference type="SAM" id="SignalP"/>
    </source>
</evidence>
<evidence type="ECO:0000256" key="1">
    <source>
        <dbReference type="RuleBase" id="RU004003"/>
    </source>
</evidence>
<feature type="chain" id="PRO_5045811317" evidence="2">
    <location>
        <begin position="27"/>
        <end position="396"/>
    </location>
</feature>